<dbReference type="EMBL" id="MWMI01000005">
    <property type="protein sequence ID" value="RIB35132.1"/>
    <property type="molecule type" value="Genomic_DNA"/>
</dbReference>
<proteinExistence type="predicted"/>
<sequence length="200" mass="23863">MAYNKRYADWSRKVWIEVYAPDKIFNSILLGETIVNRDEEEKVFGRKIELNLAFITGNFKYQNYKAKFKINRLSGGKLYSELVELSLYDSYIRRISRKETSKIDDSFILKTKDDVEIRIKPLVITRFKANREQKTAIRKAYREFLESKVSTLDFYEVIEKAMNYEIQEEVRPILNKIFPIDRIEIRKIVRLSPIKMEVPS</sequence>
<dbReference type="Pfam" id="PF01015">
    <property type="entry name" value="Ribosomal_S3Ae"/>
    <property type="match status" value="1"/>
</dbReference>
<dbReference type="GO" id="GO:0006412">
    <property type="term" value="P:translation"/>
    <property type="evidence" value="ECO:0007669"/>
    <property type="project" value="InterPro"/>
</dbReference>
<evidence type="ECO:0000313" key="4">
    <source>
        <dbReference type="Proteomes" id="UP000266622"/>
    </source>
</evidence>
<dbReference type="GO" id="GO:0005840">
    <property type="term" value="C:ribosome"/>
    <property type="evidence" value="ECO:0007669"/>
    <property type="project" value="UniProtKB-KW"/>
</dbReference>
<keyword evidence="1" id="KW-0689">Ribosomal protein</keyword>
<accession>A0A397WMJ2</accession>
<organism evidence="3 4">
    <name type="scientific">Candidatus Nanoclepta minutus</name>
    <dbReference type="NCBI Taxonomy" id="1940235"/>
    <lineage>
        <taxon>Archaea</taxon>
        <taxon>Nanobdellota</taxon>
        <taxon>Candidatus Nanoclepta</taxon>
    </lineage>
</organism>
<reference evidence="3 4" key="1">
    <citation type="journal article" date="2018" name="Syst. Appl. Microbiol.">
        <title>A new symbiotic nanoarchaeote (Candidatus Nanoclepta minutus) and its host (Zestosphaera tikiterensis gen. nov., sp. nov.) from a New Zealand hot spring.</title>
        <authorList>
            <person name="St John E."/>
            <person name="Liu Y."/>
            <person name="Podar M."/>
            <person name="Stott M.B."/>
            <person name="Meneghin J."/>
            <person name="Chen Z."/>
            <person name="Lagutin K."/>
            <person name="Mitchell K."/>
            <person name="Reysenbach A.L."/>
        </authorList>
    </citation>
    <scope>NUCLEOTIDE SEQUENCE [LARGE SCALE GENOMIC DNA]</scope>
    <source>
        <strain evidence="3">NZ3</strain>
    </source>
</reference>
<dbReference type="AlphaFoldDB" id="A0A397WMJ2"/>
<comment type="caution">
    <text evidence="3">The sequence shown here is derived from an EMBL/GenBank/DDBJ whole genome shotgun (WGS) entry which is preliminary data.</text>
</comment>
<protein>
    <recommendedName>
        <fullName evidence="5">30S ribosomal protein S3Ae</fullName>
    </recommendedName>
</protein>
<dbReference type="SMART" id="SM01397">
    <property type="entry name" value="Ribosomal_S3Ae"/>
    <property type="match status" value="1"/>
</dbReference>
<dbReference type="InterPro" id="IPR001593">
    <property type="entry name" value="Ribosomal_eS1"/>
</dbReference>
<dbReference type="Proteomes" id="UP000266622">
    <property type="component" value="Unassembled WGS sequence"/>
</dbReference>
<evidence type="ECO:0000256" key="1">
    <source>
        <dbReference type="ARBA" id="ARBA00022980"/>
    </source>
</evidence>
<evidence type="ECO:0008006" key="5">
    <source>
        <dbReference type="Google" id="ProtNLM"/>
    </source>
</evidence>
<name>A0A397WMJ2_9ARCH</name>
<evidence type="ECO:0000256" key="2">
    <source>
        <dbReference type="ARBA" id="ARBA00023274"/>
    </source>
</evidence>
<dbReference type="GO" id="GO:1990904">
    <property type="term" value="C:ribonucleoprotein complex"/>
    <property type="evidence" value="ECO:0007669"/>
    <property type="project" value="UniProtKB-KW"/>
</dbReference>
<evidence type="ECO:0000313" key="3">
    <source>
        <dbReference type="EMBL" id="RIB35132.1"/>
    </source>
</evidence>
<gene>
    <name evidence="3" type="ORF">BXU00_02945</name>
</gene>
<keyword evidence="2" id="KW-0687">Ribonucleoprotein</keyword>
<dbReference type="GO" id="GO:0003735">
    <property type="term" value="F:structural constituent of ribosome"/>
    <property type="evidence" value="ECO:0007669"/>
    <property type="project" value="InterPro"/>
</dbReference>